<keyword evidence="3" id="KW-1185">Reference proteome</keyword>
<organism evidence="2 3">
    <name type="scientific">Jiulongibacter sediminis</name>
    <dbReference type="NCBI Taxonomy" id="1605367"/>
    <lineage>
        <taxon>Bacteria</taxon>
        <taxon>Pseudomonadati</taxon>
        <taxon>Bacteroidota</taxon>
        <taxon>Cytophagia</taxon>
        <taxon>Cytophagales</taxon>
        <taxon>Leadbetterellaceae</taxon>
        <taxon>Jiulongibacter</taxon>
    </lineage>
</organism>
<evidence type="ECO:0000313" key="2">
    <source>
        <dbReference type="EMBL" id="KPM46784.1"/>
    </source>
</evidence>
<dbReference type="OrthoDB" id="9809859at2"/>
<keyword evidence="1" id="KW-1133">Transmembrane helix</keyword>
<sequence length="191" mass="21628">MKKISKISGLLVLLGTLALLLTYILPIWRIDLWAPQYPEGLSMFIWLDKLSGQVEIINGLNHYIGMAHIKEEMFPEFDILPWIMSGIIAYGLLVSFFRTRKWLLSYLILLIAFGIAALVDFYKWGYEYGHNLADDAAIKVPGMSYQPPVIGYKELLNFGAYSVPASGGWIVVALGLILIGTVIYEFKYRKS</sequence>
<proteinExistence type="predicted"/>
<name>A0A0P7B8Y6_9BACT</name>
<accession>A0A0P7B8Y6</accession>
<keyword evidence="1" id="KW-0812">Transmembrane</keyword>
<feature type="transmembrane region" description="Helical" evidence="1">
    <location>
        <begin position="79"/>
        <end position="97"/>
    </location>
</feature>
<protein>
    <submittedName>
        <fullName evidence="2">Membrane protein</fullName>
    </submittedName>
</protein>
<dbReference type="STRING" id="1605367.AFM12_18705"/>
<dbReference type="RefSeq" id="WP_055151721.1">
    <property type="nucleotide sequence ID" value="NZ_JXSZ01000015.1"/>
</dbReference>
<keyword evidence="1" id="KW-0472">Membrane</keyword>
<reference evidence="2 3" key="1">
    <citation type="submission" date="2015-07" db="EMBL/GenBank/DDBJ databases">
        <title>The draft genome sequence of Leadbetterella sp. JN14-9.</title>
        <authorList>
            <person name="Liu Y."/>
            <person name="Du J."/>
            <person name="Shao Z."/>
        </authorList>
    </citation>
    <scope>NUCLEOTIDE SEQUENCE [LARGE SCALE GENOMIC DNA]</scope>
    <source>
        <strain evidence="2 3">JN14-9</strain>
    </source>
</reference>
<dbReference type="EMBL" id="LGTQ01000015">
    <property type="protein sequence ID" value="KPM46784.1"/>
    <property type="molecule type" value="Genomic_DNA"/>
</dbReference>
<dbReference type="PATRIC" id="fig|1605367.3.peg.1184"/>
<dbReference type="Proteomes" id="UP000050454">
    <property type="component" value="Unassembled WGS sequence"/>
</dbReference>
<evidence type="ECO:0000256" key="1">
    <source>
        <dbReference type="SAM" id="Phobius"/>
    </source>
</evidence>
<feature type="transmembrane region" description="Helical" evidence="1">
    <location>
        <begin position="166"/>
        <end position="186"/>
    </location>
</feature>
<gene>
    <name evidence="2" type="ORF">AFM12_18705</name>
</gene>
<evidence type="ECO:0000313" key="3">
    <source>
        <dbReference type="Proteomes" id="UP000050454"/>
    </source>
</evidence>
<feature type="transmembrane region" description="Helical" evidence="1">
    <location>
        <begin position="104"/>
        <end position="122"/>
    </location>
</feature>
<dbReference type="AlphaFoldDB" id="A0A0P7B8Y6"/>
<comment type="caution">
    <text evidence="2">The sequence shown here is derived from an EMBL/GenBank/DDBJ whole genome shotgun (WGS) entry which is preliminary data.</text>
</comment>